<evidence type="ECO:0000313" key="1">
    <source>
        <dbReference type="EMBL" id="NDW14250.1"/>
    </source>
</evidence>
<dbReference type="RefSeq" id="WP_163104817.1">
    <property type="nucleotide sequence ID" value="NZ_JAAAWO010000001.1"/>
</dbReference>
<evidence type="ECO:0000313" key="2">
    <source>
        <dbReference type="Proteomes" id="UP000471381"/>
    </source>
</evidence>
<gene>
    <name evidence="1" type="ORF">GTQ48_01710</name>
</gene>
<reference evidence="1 2" key="1">
    <citation type="submission" date="2020-01" db="EMBL/GenBank/DDBJ databases">
        <title>Genomes of bacteria type strains.</title>
        <authorList>
            <person name="Chen J."/>
            <person name="Zhu S."/>
            <person name="Yang J."/>
        </authorList>
    </citation>
    <scope>NUCLEOTIDE SEQUENCE [LARGE SCALE GENOMIC DNA]</scope>
    <source>
        <strain evidence="1 2">LMG 24078</strain>
    </source>
</reference>
<accession>A0A6N9TAP6</accession>
<dbReference type="Proteomes" id="UP000471381">
    <property type="component" value="Unassembled WGS sequence"/>
</dbReference>
<dbReference type="AlphaFoldDB" id="A0A6N9TAP6"/>
<sequence length="63" mass="7498">MPQRTSPKDASRIHRAEDLEDVVVDKRAQWRANGAKARRRQRRYKKKVITSLVQDIYENEAFD</sequence>
<comment type="caution">
    <text evidence="1">The sequence shown here is derived from an EMBL/GenBank/DDBJ whole genome shotgun (WGS) entry which is preliminary data.</text>
</comment>
<evidence type="ECO:0008006" key="3">
    <source>
        <dbReference type="Google" id="ProtNLM"/>
    </source>
</evidence>
<organism evidence="1 2">
    <name type="scientific">Alteromonas genovensis</name>
    <dbReference type="NCBI Taxonomy" id="471225"/>
    <lineage>
        <taxon>Bacteria</taxon>
        <taxon>Pseudomonadati</taxon>
        <taxon>Pseudomonadota</taxon>
        <taxon>Gammaproteobacteria</taxon>
        <taxon>Alteromonadales</taxon>
        <taxon>Alteromonadaceae</taxon>
        <taxon>Alteromonas/Salinimonas group</taxon>
        <taxon>Alteromonas</taxon>
    </lineage>
</organism>
<protein>
    <recommendedName>
        <fullName evidence="3">BZIP domain-containing protein</fullName>
    </recommendedName>
</protein>
<keyword evidence="2" id="KW-1185">Reference proteome</keyword>
<name>A0A6N9TAP6_9ALTE</name>
<proteinExistence type="predicted"/>
<dbReference type="EMBL" id="JAAAWO010000001">
    <property type="protein sequence ID" value="NDW14250.1"/>
    <property type="molecule type" value="Genomic_DNA"/>
</dbReference>